<evidence type="ECO:0000313" key="1">
    <source>
        <dbReference type="EMBL" id="KAI9917883.1"/>
    </source>
</evidence>
<sequence length="568" mass="62543">METLEHVQAPSGEKEHVAQDAKTTSFDSPVETGPHAAFIELNEVEHGNGMNGAEAVKDLAAVDTKETEDTLLEDLAAERRMTGGREAQAVVVETEGKTEDGWQGAVGRRDTSMEATKKRNTGSEEVKDGKEKERDAIENTMCKVQAEETCRTGSLSLETPELANDTTRENRIHAADDLTTVMNDVMMDHVLDTSVCADVESVTIPTNPIISHLSADEAMHLLEVHQGDEDQDLFLEHNDGADDDVEVESSHLEYQWFDDENEEEATHEASSILDVAAMAVDDVFGLDGGLDFDAATTSKKKGCLSKGKNDDTCVHPYTSKTSSSASSGSSSESSSSSSLISIASSSDDENVSSVSKKRRVSKRNCGSCHLMKQKCVRSPECDESLTGRLKRKRKISSPVIPSEFAVFEVEATDPILKGSYSVRTNQRASFRGNWGFSDDAFNNCKSVSPFEYTSHVRVPRSRPLHDKRPVSGKYGGFFKLRQFDGKLVKIREDQLDFEFLPMPSSSGEDEDEDEDVERVEVDATNADEPAASRYVVLGKGKNCYGRFLIRGYLNPESGRLTVKRRYLE</sequence>
<keyword evidence="2" id="KW-1185">Reference proteome</keyword>
<proteinExistence type="predicted"/>
<evidence type="ECO:0000313" key="2">
    <source>
        <dbReference type="Proteomes" id="UP001163321"/>
    </source>
</evidence>
<comment type="caution">
    <text evidence="1">The sequence shown here is derived from an EMBL/GenBank/DDBJ whole genome shotgun (WGS) entry which is preliminary data.</text>
</comment>
<gene>
    <name evidence="1" type="ORF">PsorP6_013348</name>
</gene>
<reference evidence="1 2" key="1">
    <citation type="journal article" date="2022" name="bioRxiv">
        <title>The genome of the oomycete Peronosclerospora sorghi, a cosmopolitan pathogen of maize and sorghum, is inflated with dispersed pseudogenes.</title>
        <authorList>
            <person name="Fletcher K."/>
            <person name="Martin F."/>
            <person name="Isakeit T."/>
            <person name="Cavanaugh K."/>
            <person name="Magill C."/>
            <person name="Michelmore R."/>
        </authorList>
    </citation>
    <scope>NUCLEOTIDE SEQUENCE [LARGE SCALE GENOMIC DNA]</scope>
    <source>
        <strain evidence="1">P6</strain>
    </source>
</reference>
<dbReference type="Proteomes" id="UP001163321">
    <property type="component" value="Chromosome 13"/>
</dbReference>
<name>A0ACC0WIY2_9STRA</name>
<organism evidence="1 2">
    <name type="scientific">Peronosclerospora sorghi</name>
    <dbReference type="NCBI Taxonomy" id="230839"/>
    <lineage>
        <taxon>Eukaryota</taxon>
        <taxon>Sar</taxon>
        <taxon>Stramenopiles</taxon>
        <taxon>Oomycota</taxon>
        <taxon>Peronosporomycetes</taxon>
        <taxon>Peronosporales</taxon>
        <taxon>Peronosporaceae</taxon>
        <taxon>Peronosclerospora</taxon>
    </lineage>
</organism>
<dbReference type="EMBL" id="CM047592">
    <property type="protein sequence ID" value="KAI9917883.1"/>
    <property type="molecule type" value="Genomic_DNA"/>
</dbReference>
<accession>A0ACC0WIY2</accession>
<protein>
    <submittedName>
        <fullName evidence="1">Uncharacterized protein</fullName>
    </submittedName>
</protein>